<sequence length="584" mass="63470">MSFQNKSFWMPRDAECLTDGDVNYDASSRVEPKCAHQWFMDAFEPELFCYKKQAVEVDGSRPMSGTSNANISMWQNNSSFQSVSGQFTGRLFGSETSRAFNLVDRSIPAVGMGNLNLEINGFEDQFGSNSSVGLSMRHTIEHPSSCLSYDGIRKVKVNQVRDSDNDKPISMGSCYSRGDNNSSSIRAGYNKIDNNITVPSTCNGGNENTISMGPTYNKADDNFISIGQTFGKGDGGFMLMGQNYDNGDANVVAMSQPFDKRNGGFIQMGHQYEKGNGPTTSEGPIYNKEPENYIPICSAYDKTNQVFISIGPSYGKGDDNILSMGPVSNKAGTSVVSRSAITYDNGNSSILSMGLNYKGGSSTISFGGFADEADTNPYGGIISDYGLLTSQASSLTSNALGMDDSVEHNSGFVASGAPAVTSTINATPKIKEPKLPPKNVPPNNFPSNVKSLLSTGMFDGVPVKYVSWSREKNLKGIIKGTGYLCGCNDCEFSKQALNAYELERHAGCKTKHPNNHIYFENGKTVYAVAQELKSTPQEMLFEVIQNVTGSPLNQTNFRIWKASFQAATRELQRIYGKDEVIMPS</sequence>
<proteinExistence type="predicted"/>
<keyword evidence="2" id="KW-1185">Reference proteome</keyword>
<organism evidence="1 2">
    <name type="scientific">Rhododendron molle</name>
    <name type="common">Chinese azalea</name>
    <name type="synonym">Azalea mollis</name>
    <dbReference type="NCBI Taxonomy" id="49168"/>
    <lineage>
        <taxon>Eukaryota</taxon>
        <taxon>Viridiplantae</taxon>
        <taxon>Streptophyta</taxon>
        <taxon>Embryophyta</taxon>
        <taxon>Tracheophyta</taxon>
        <taxon>Spermatophyta</taxon>
        <taxon>Magnoliopsida</taxon>
        <taxon>eudicotyledons</taxon>
        <taxon>Gunneridae</taxon>
        <taxon>Pentapetalae</taxon>
        <taxon>asterids</taxon>
        <taxon>Ericales</taxon>
        <taxon>Ericaceae</taxon>
        <taxon>Ericoideae</taxon>
        <taxon>Rhodoreae</taxon>
        <taxon>Rhododendron</taxon>
    </lineage>
</organism>
<dbReference type="Proteomes" id="UP001062846">
    <property type="component" value="Chromosome 3"/>
</dbReference>
<dbReference type="EMBL" id="CM046390">
    <property type="protein sequence ID" value="KAI8563748.1"/>
    <property type="molecule type" value="Genomic_DNA"/>
</dbReference>
<protein>
    <submittedName>
        <fullName evidence="1">Uncharacterized protein</fullName>
    </submittedName>
</protein>
<comment type="caution">
    <text evidence="1">The sequence shown here is derived from an EMBL/GenBank/DDBJ whole genome shotgun (WGS) entry which is preliminary data.</text>
</comment>
<name>A0ACC0PDG0_RHOML</name>
<accession>A0ACC0PDG0</accession>
<reference evidence="1" key="1">
    <citation type="submission" date="2022-02" db="EMBL/GenBank/DDBJ databases">
        <title>Plant Genome Project.</title>
        <authorList>
            <person name="Zhang R.-G."/>
        </authorList>
    </citation>
    <scope>NUCLEOTIDE SEQUENCE</scope>
    <source>
        <strain evidence="1">AT1</strain>
    </source>
</reference>
<evidence type="ECO:0000313" key="1">
    <source>
        <dbReference type="EMBL" id="KAI8563748.1"/>
    </source>
</evidence>
<evidence type="ECO:0000313" key="2">
    <source>
        <dbReference type="Proteomes" id="UP001062846"/>
    </source>
</evidence>
<gene>
    <name evidence="1" type="ORF">RHMOL_Rhmol03G0133000</name>
</gene>